<dbReference type="InterPro" id="IPR015914">
    <property type="entry name" value="PAPs_N"/>
</dbReference>
<dbReference type="GO" id="GO:0003993">
    <property type="term" value="F:acid phosphatase activity"/>
    <property type="evidence" value="ECO:0007669"/>
    <property type="project" value="InterPro"/>
</dbReference>
<dbReference type="Gene3D" id="2.60.40.10">
    <property type="entry name" value="Immunoglobulins"/>
    <property type="match status" value="1"/>
</dbReference>
<comment type="caution">
    <text evidence="4">The sequence shown here is derived from an EMBL/GenBank/DDBJ whole genome shotgun (WGS) entry which is preliminary data.</text>
</comment>
<protein>
    <recommendedName>
        <fullName evidence="6">Fibronectin type-III domain-containing protein</fullName>
    </recommendedName>
</protein>
<keyword evidence="1" id="KW-0472">Membrane</keyword>
<dbReference type="AlphaFoldDB" id="A0A0F9YDV3"/>
<organism evidence="4 5">
    <name type="scientific">Candidatus Nomurabacteria bacterium GW2011_GWF1_31_48</name>
    <dbReference type="NCBI Taxonomy" id="1618767"/>
    <lineage>
        <taxon>Bacteria</taxon>
        <taxon>Candidatus Nomuraibacteriota</taxon>
    </lineage>
</organism>
<sequence length="464" mass="48114">MNKSGLLGKRIPTIVGLFILIGGLVAGVFLVSQRQGLGTSAGPTDSPKNVRITNRGTNTFSVSWTTDTPTTGFVRYSENPARITTPAGDVRDQISGTAQSYTNHYVSITGLAADTTYYFVIGSGPQTYNDEGKPFQIRTGPQVIPPPEDVINGKILNESAAAVNGAVIFVEAEGGEAISTVTRVDGTWRINLASSRDKAGQVLTYDKDKTILSIFVQAGTGGTATAITNTSNDSPVPDIVMGKNQSFVDSLPPAITDASGVTSGGFGSLASAPTPAIAIQLSEEATGSVTVQNPAINGEMIATSSPELRGTATPGTDIRITVQSDPQTALIKAAADGTWSWTPPIALDPGIHTLSIEYNEGGSLIAINRTFTVLAYDASGGLPAFTATPSATPIVTPTVIPTVTPGPTEVIPTPTPTVEIVMPATDSAELTESGMEWITLLLVGGGVALLITGRLTKKWVEGDR</sequence>
<evidence type="ECO:0000313" key="5">
    <source>
        <dbReference type="Proteomes" id="UP000034934"/>
    </source>
</evidence>
<proteinExistence type="predicted"/>
<evidence type="ECO:0008006" key="6">
    <source>
        <dbReference type="Google" id="ProtNLM"/>
    </source>
</evidence>
<dbReference type="GO" id="GO:0046872">
    <property type="term" value="F:metal ion binding"/>
    <property type="evidence" value="ECO:0007669"/>
    <property type="project" value="InterPro"/>
</dbReference>
<dbReference type="InterPro" id="IPR008963">
    <property type="entry name" value="Purple_acid_Pase-like_N"/>
</dbReference>
<dbReference type="SUPFAM" id="SSF49363">
    <property type="entry name" value="Purple acid phosphatase, N-terminal domain"/>
    <property type="match status" value="1"/>
</dbReference>
<dbReference type="Gene3D" id="2.60.40.380">
    <property type="entry name" value="Purple acid phosphatase-like, N-terminal"/>
    <property type="match status" value="1"/>
</dbReference>
<feature type="domain" description="Purple acid phosphatase N-terminal" evidence="2">
    <location>
        <begin position="47"/>
        <end position="126"/>
    </location>
</feature>
<dbReference type="InterPro" id="IPR013783">
    <property type="entry name" value="Ig-like_fold"/>
</dbReference>
<gene>
    <name evidence="4" type="ORF">UR19_C0012G0003</name>
</gene>
<evidence type="ECO:0000259" key="2">
    <source>
        <dbReference type="Pfam" id="PF16656"/>
    </source>
</evidence>
<dbReference type="Pfam" id="PF19077">
    <property type="entry name" value="Big_13"/>
    <property type="match status" value="1"/>
</dbReference>
<keyword evidence="1" id="KW-1133">Transmembrane helix</keyword>
<accession>A0A0F9YDV3</accession>
<dbReference type="Proteomes" id="UP000034934">
    <property type="component" value="Unassembled WGS sequence"/>
</dbReference>
<dbReference type="EMBL" id="LBOG01000012">
    <property type="protein sequence ID" value="KKP29548.1"/>
    <property type="molecule type" value="Genomic_DNA"/>
</dbReference>
<dbReference type="InterPro" id="IPR044016">
    <property type="entry name" value="Big_13"/>
</dbReference>
<reference evidence="4 5" key="1">
    <citation type="journal article" date="2015" name="Nature">
        <title>rRNA introns, odd ribosomes, and small enigmatic genomes across a large radiation of phyla.</title>
        <authorList>
            <person name="Brown C.T."/>
            <person name="Hug L.A."/>
            <person name="Thomas B.C."/>
            <person name="Sharon I."/>
            <person name="Castelle C.J."/>
            <person name="Singh A."/>
            <person name="Wilkins M.J."/>
            <person name="Williams K.H."/>
            <person name="Banfield J.F."/>
        </authorList>
    </citation>
    <scope>NUCLEOTIDE SEQUENCE [LARGE SCALE GENOMIC DNA]</scope>
</reference>
<evidence type="ECO:0000313" key="4">
    <source>
        <dbReference type="EMBL" id="KKP29548.1"/>
    </source>
</evidence>
<evidence type="ECO:0000259" key="3">
    <source>
        <dbReference type="Pfam" id="PF19077"/>
    </source>
</evidence>
<feature type="domain" description="Bacterial Ig-like" evidence="3">
    <location>
        <begin position="300"/>
        <end position="360"/>
    </location>
</feature>
<evidence type="ECO:0000256" key="1">
    <source>
        <dbReference type="SAM" id="Phobius"/>
    </source>
</evidence>
<name>A0A0F9YDV3_9BACT</name>
<feature type="transmembrane region" description="Helical" evidence="1">
    <location>
        <begin position="12"/>
        <end position="31"/>
    </location>
</feature>
<keyword evidence="1" id="KW-0812">Transmembrane</keyword>
<dbReference type="Pfam" id="PF16656">
    <property type="entry name" value="Pur_ac_phosph_N"/>
    <property type="match status" value="1"/>
</dbReference>